<evidence type="ECO:0000256" key="2">
    <source>
        <dbReference type="ARBA" id="ARBA00007870"/>
    </source>
</evidence>
<dbReference type="eggNOG" id="arCOG04139">
    <property type="taxonomic scope" value="Archaea"/>
</dbReference>
<dbReference type="RefSeq" id="WP_011822664.1">
    <property type="nucleotide sequence ID" value="NC_008818.1"/>
</dbReference>
<evidence type="ECO:0000259" key="10">
    <source>
        <dbReference type="Pfam" id="PF02558"/>
    </source>
</evidence>
<evidence type="ECO:0000256" key="5">
    <source>
        <dbReference type="ARBA" id="ARBA00023002"/>
    </source>
</evidence>
<dbReference type="SUPFAM" id="SSF48179">
    <property type="entry name" value="6-phosphogluconate dehydrogenase C-terminal domain-like"/>
    <property type="match status" value="1"/>
</dbReference>
<dbReference type="InterPro" id="IPR008927">
    <property type="entry name" value="6-PGluconate_DH-like_C_sf"/>
</dbReference>
<evidence type="ECO:0000256" key="3">
    <source>
        <dbReference type="ARBA" id="ARBA00013014"/>
    </source>
</evidence>
<dbReference type="InterPro" id="IPR036291">
    <property type="entry name" value="NAD(P)-bd_dom_sf"/>
</dbReference>
<comment type="pathway">
    <text evidence="1 9">Cofactor biosynthesis; coenzyme A biosynthesis.</text>
</comment>
<reference evidence="12 13" key="1">
    <citation type="journal article" date="2007" name="Archaea">
        <title>The genome of Hyperthermus butylicus: a sulfur-reducing, peptide fermenting, neutrophilic Crenarchaeote growing up to 108 degrees C.</title>
        <authorList>
            <person name="Brugger K."/>
            <person name="Chen L."/>
            <person name="Stark M."/>
            <person name="Zibat A."/>
            <person name="Redder P."/>
            <person name="Ruepp A."/>
            <person name="Awayez M."/>
            <person name="She Q."/>
            <person name="Garrett R.A."/>
            <person name="Klenk H.P."/>
        </authorList>
    </citation>
    <scope>NUCLEOTIDE SEQUENCE [LARGE SCALE GENOMIC DNA]</scope>
    <source>
        <strain evidence="13">DSM 5456 / JCM 9403 / PLM1-5</strain>
    </source>
</reference>
<comment type="similarity">
    <text evidence="2 9">Belongs to the ketopantoate reductase family.</text>
</comment>
<name>A2BMY5_HYPBU</name>
<evidence type="ECO:0000256" key="9">
    <source>
        <dbReference type="RuleBase" id="RU362068"/>
    </source>
</evidence>
<evidence type="ECO:0000256" key="1">
    <source>
        <dbReference type="ARBA" id="ARBA00004724"/>
    </source>
</evidence>
<dbReference type="PANTHER" id="PTHR43765">
    <property type="entry name" value="2-DEHYDROPANTOATE 2-REDUCTASE-RELATED"/>
    <property type="match status" value="1"/>
</dbReference>
<comment type="catalytic activity">
    <reaction evidence="7">
        <text>(R)-pantoate + NADP(+) = 2-dehydropantoate + NADPH + H(+)</text>
        <dbReference type="Rhea" id="RHEA:16233"/>
        <dbReference type="ChEBI" id="CHEBI:11561"/>
        <dbReference type="ChEBI" id="CHEBI:15378"/>
        <dbReference type="ChEBI" id="CHEBI:15980"/>
        <dbReference type="ChEBI" id="CHEBI:57783"/>
        <dbReference type="ChEBI" id="CHEBI:58349"/>
        <dbReference type="EC" id="1.1.1.169"/>
    </reaction>
    <physiologicalReaction direction="right-to-left" evidence="7">
        <dbReference type="Rhea" id="RHEA:16235"/>
    </physiologicalReaction>
</comment>
<dbReference type="PANTHER" id="PTHR43765:SF2">
    <property type="entry name" value="2-DEHYDROPANTOATE 2-REDUCTASE"/>
    <property type="match status" value="1"/>
</dbReference>
<comment type="function">
    <text evidence="9">Catalyzes the NADPH-dependent reduction of ketopantoate into pantoic acid.</text>
</comment>
<evidence type="ECO:0000256" key="4">
    <source>
        <dbReference type="ARBA" id="ARBA00022857"/>
    </source>
</evidence>
<evidence type="ECO:0000256" key="7">
    <source>
        <dbReference type="ARBA" id="ARBA00047506"/>
    </source>
</evidence>
<accession>A2BMY5</accession>
<dbReference type="UniPathway" id="UPA00241"/>
<dbReference type="GO" id="GO:0050661">
    <property type="term" value="F:NADP binding"/>
    <property type="evidence" value="ECO:0007669"/>
    <property type="project" value="TreeGrafter"/>
</dbReference>
<dbReference type="HOGENOM" id="CLU_031468_0_0_2"/>
<sequence>MSLNIDVVVVGCGAVGSTVALALARAGVQVAAVTRSGTDGCRWDMVLVEGLGFGELLVCGWTGAARLRPRLVVYAVKAYDLTSAVEDSLQAGWNPEAVVSLQNGLGSLELLSKTYGVDRAIGGVVYFGAVGVAPCRARLLGRGGLLLGCWARGGSCSFWSHQLAEALTAGGLPSSHVGDVEPYRWLKLAVNAAINPVTVLAWSRNKVILENPDAGKLAAQLAREVALVAWRRGVELPGDPVEEVFRVARATGDNCSSMLQDVARRGRSEVDYINGSVAREAWRLGLRAPFNEAMWRAVRLLERWLAGRRLPCEI</sequence>
<dbReference type="GO" id="GO:0008677">
    <property type="term" value="F:2-dehydropantoate 2-reductase activity"/>
    <property type="evidence" value="ECO:0007669"/>
    <property type="project" value="UniProtKB-EC"/>
</dbReference>
<feature type="domain" description="Ketopantoate reductase C-terminal" evidence="11">
    <location>
        <begin position="179"/>
        <end position="301"/>
    </location>
</feature>
<keyword evidence="4 9" id="KW-0521">NADP</keyword>
<evidence type="ECO:0000259" key="11">
    <source>
        <dbReference type="Pfam" id="PF08546"/>
    </source>
</evidence>
<dbReference type="EMBL" id="CP000493">
    <property type="protein sequence ID" value="ABM81346.1"/>
    <property type="molecule type" value="Genomic_DNA"/>
</dbReference>
<dbReference type="STRING" id="415426.Hbut_1524"/>
<organism evidence="12 13">
    <name type="scientific">Hyperthermus butylicus (strain DSM 5456 / JCM 9403 / PLM1-5)</name>
    <dbReference type="NCBI Taxonomy" id="415426"/>
    <lineage>
        <taxon>Archaea</taxon>
        <taxon>Thermoproteota</taxon>
        <taxon>Thermoprotei</taxon>
        <taxon>Desulfurococcales</taxon>
        <taxon>Pyrodictiaceae</taxon>
        <taxon>Hyperthermus</taxon>
    </lineage>
</organism>
<dbReference type="Gene3D" id="1.10.1040.10">
    <property type="entry name" value="N-(1-d-carboxylethyl)-l-norvaline Dehydrogenase, domain 2"/>
    <property type="match status" value="1"/>
</dbReference>
<keyword evidence="13" id="KW-1185">Reference proteome</keyword>
<evidence type="ECO:0000256" key="8">
    <source>
        <dbReference type="ARBA" id="ARBA00048196"/>
    </source>
</evidence>
<dbReference type="Proteomes" id="UP000002593">
    <property type="component" value="Chromosome"/>
</dbReference>
<dbReference type="Gene3D" id="3.40.50.720">
    <property type="entry name" value="NAD(P)-binding Rossmann-like Domain"/>
    <property type="match status" value="1"/>
</dbReference>
<dbReference type="Pfam" id="PF08546">
    <property type="entry name" value="ApbA_C"/>
    <property type="match status" value="1"/>
</dbReference>
<dbReference type="GeneID" id="4781604"/>
<feature type="domain" description="Ketopantoate reductase N-terminal" evidence="10">
    <location>
        <begin position="7"/>
        <end position="151"/>
    </location>
</feature>
<dbReference type="EC" id="1.1.1.169" evidence="3 9"/>
<proteinExistence type="inferred from homology"/>
<dbReference type="InterPro" id="IPR050838">
    <property type="entry name" value="Ketopantoate_reductase"/>
</dbReference>
<protein>
    <recommendedName>
        <fullName evidence="3 9">2-dehydropantoate 2-reductase</fullName>
        <ecNumber evidence="3 9">1.1.1.169</ecNumber>
    </recommendedName>
    <alternativeName>
        <fullName evidence="6 9">Ketopantoate reductase</fullName>
    </alternativeName>
</protein>
<dbReference type="InterPro" id="IPR013332">
    <property type="entry name" value="KPR_N"/>
</dbReference>
<evidence type="ECO:0000313" key="12">
    <source>
        <dbReference type="EMBL" id="ABM81346.1"/>
    </source>
</evidence>
<dbReference type="InterPro" id="IPR013752">
    <property type="entry name" value="KPA_reductase"/>
</dbReference>
<dbReference type="InterPro" id="IPR013328">
    <property type="entry name" value="6PGD_dom2"/>
</dbReference>
<evidence type="ECO:0000256" key="6">
    <source>
        <dbReference type="ARBA" id="ARBA00032024"/>
    </source>
</evidence>
<comment type="catalytic activity">
    <reaction evidence="8">
        <text>(R)-pantoate + NAD(+) = 2-dehydropantoate + NADH + H(+)</text>
        <dbReference type="Rhea" id="RHEA:61292"/>
        <dbReference type="ChEBI" id="CHEBI:11561"/>
        <dbReference type="ChEBI" id="CHEBI:15378"/>
        <dbReference type="ChEBI" id="CHEBI:15980"/>
        <dbReference type="ChEBI" id="CHEBI:57540"/>
        <dbReference type="ChEBI" id="CHEBI:57945"/>
    </reaction>
    <physiologicalReaction direction="right-to-left" evidence="8">
        <dbReference type="Rhea" id="RHEA:61294"/>
    </physiologicalReaction>
</comment>
<dbReference type="GO" id="GO:0015937">
    <property type="term" value="P:coenzyme A biosynthetic process"/>
    <property type="evidence" value="ECO:0007669"/>
    <property type="project" value="UniProtKB-UniPathway"/>
</dbReference>
<dbReference type="EnsemblBacteria" id="ABM81346">
    <property type="protein sequence ID" value="ABM81346"/>
    <property type="gene ID" value="Hbut_1524"/>
</dbReference>
<dbReference type="Pfam" id="PF02558">
    <property type="entry name" value="ApbA"/>
    <property type="match status" value="1"/>
</dbReference>
<dbReference type="KEGG" id="hbu:Hbut_1524"/>
<dbReference type="NCBIfam" id="TIGR00745">
    <property type="entry name" value="apbA_panE"/>
    <property type="match status" value="1"/>
</dbReference>
<dbReference type="OrthoDB" id="201845at2157"/>
<dbReference type="SUPFAM" id="SSF51735">
    <property type="entry name" value="NAD(P)-binding Rossmann-fold domains"/>
    <property type="match status" value="1"/>
</dbReference>
<dbReference type="GO" id="GO:0015940">
    <property type="term" value="P:pantothenate biosynthetic process"/>
    <property type="evidence" value="ECO:0007669"/>
    <property type="project" value="InterPro"/>
</dbReference>
<evidence type="ECO:0000313" key="13">
    <source>
        <dbReference type="Proteomes" id="UP000002593"/>
    </source>
</evidence>
<keyword evidence="9" id="KW-0173">Coenzyme A biosynthesis</keyword>
<dbReference type="InterPro" id="IPR003710">
    <property type="entry name" value="ApbA"/>
</dbReference>
<dbReference type="GO" id="GO:0005737">
    <property type="term" value="C:cytoplasm"/>
    <property type="evidence" value="ECO:0007669"/>
    <property type="project" value="TreeGrafter"/>
</dbReference>
<gene>
    <name evidence="12" type="ordered locus">Hbut_1524</name>
</gene>
<keyword evidence="5 9" id="KW-0560">Oxidoreductase</keyword>
<dbReference type="AlphaFoldDB" id="A2BMY5"/>